<proteinExistence type="predicted"/>
<evidence type="ECO:0000313" key="1">
    <source>
        <dbReference type="EMBL" id="CRZ05046.1"/>
    </source>
</evidence>
<dbReference type="EMBL" id="HACM01004604">
    <property type="protein sequence ID" value="CRZ05046.1"/>
    <property type="molecule type" value="Transcribed_RNA"/>
</dbReference>
<protein>
    <recommendedName>
        <fullName evidence="2">ALIX V-shaped domain-containing protein</fullName>
    </recommendedName>
</protein>
<accession>A0A0H5QU02</accession>
<feature type="non-terminal residue" evidence="1">
    <location>
        <position position="1"/>
    </location>
</feature>
<dbReference type="AlphaFoldDB" id="A0A0H5QU02"/>
<sequence>GNAALFAEKYAALVDQTDSIRRQIRSNDMQVKTLGEKLQSSLLEMYQSVTCDVDRRIRDAMIAAGAVPSLVRTGSVGSGAAVTLSLQAQIDRLQEHRSNESVRPIDAVS</sequence>
<evidence type="ECO:0008006" key="2">
    <source>
        <dbReference type="Google" id="ProtNLM"/>
    </source>
</evidence>
<reference evidence="1" key="1">
    <citation type="submission" date="2015-04" db="EMBL/GenBank/DDBJ databases">
        <title>The genome sequence of the plant pathogenic Rhizarian Plasmodiophora brassicae reveals insights in its biotrophic life cycle and the origin of chitin synthesis.</title>
        <authorList>
            <person name="Schwelm A."/>
            <person name="Fogelqvist J."/>
            <person name="Knaust A."/>
            <person name="Julke S."/>
            <person name="Lilja T."/>
            <person name="Dhandapani V."/>
            <person name="Bonilla-Rosso G."/>
            <person name="Karlsson M."/>
            <person name="Shevchenko A."/>
            <person name="Choi S.R."/>
            <person name="Kim H.G."/>
            <person name="Park J.Y."/>
            <person name="Lim Y.P."/>
            <person name="Ludwig-Muller J."/>
            <person name="Dixelius C."/>
        </authorList>
    </citation>
    <scope>NUCLEOTIDE SEQUENCE</scope>
    <source>
        <tissue evidence="1">Potato root galls</tissue>
    </source>
</reference>
<feature type="non-terminal residue" evidence="1">
    <location>
        <position position="109"/>
    </location>
</feature>
<name>A0A0H5QU02_9EUKA</name>
<organism evidence="1">
    <name type="scientific">Spongospora subterranea</name>
    <dbReference type="NCBI Taxonomy" id="70186"/>
    <lineage>
        <taxon>Eukaryota</taxon>
        <taxon>Sar</taxon>
        <taxon>Rhizaria</taxon>
        <taxon>Endomyxa</taxon>
        <taxon>Phytomyxea</taxon>
        <taxon>Plasmodiophorida</taxon>
        <taxon>Plasmodiophoridae</taxon>
        <taxon>Spongospora</taxon>
    </lineage>
</organism>